<dbReference type="OrthoDB" id="8192535at2759"/>
<evidence type="ECO:0000256" key="1">
    <source>
        <dbReference type="SAM" id="MobiDB-lite"/>
    </source>
</evidence>
<keyword evidence="2" id="KW-0812">Transmembrane</keyword>
<keyword evidence="4" id="KW-1185">Reference proteome</keyword>
<dbReference type="FunCoup" id="B4K0W3">
    <property type="interactions" value="4"/>
</dbReference>
<feature type="compositionally biased region" description="Basic and acidic residues" evidence="1">
    <location>
        <begin position="31"/>
        <end position="63"/>
    </location>
</feature>
<dbReference type="KEGG" id="dgr:6570709"/>
<dbReference type="HOGENOM" id="CLU_2075552_0_0_1"/>
<evidence type="ECO:0000313" key="4">
    <source>
        <dbReference type="Proteomes" id="UP000001070"/>
    </source>
</evidence>
<proteinExistence type="predicted"/>
<dbReference type="GO" id="GO:1990146">
    <property type="term" value="P:protein localization to rhabdomere"/>
    <property type="evidence" value="ECO:0007669"/>
    <property type="project" value="EnsemblMetazoa"/>
</dbReference>
<dbReference type="OMA" id="EQFYMIN"/>
<dbReference type="AlphaFoldDB" id="B4K0W3"/>
<dbReference type="GO" id="GO:0016063">
    <property type="term" value="P:rhodopsin biosynthetic process"/>
    <property type="evidence" value="ECO:0007669"/>
    <property type="project" value="EnsemblMetazoa"/>
</dbReference>
<dbReference type="GO" id="GO:0015031">
    <property type="term" value="P:protein transport"/>
    <property type="evidence" value="ECO:0007669"/>
    <property type="project" value="EnsemblMetazoa"/>
</dbReference>
<feature type="region of interest" description="Disordered" evidence="1">
    <location>
        <begin position="1"/>
        <end position="67"/>
    </location>
</feature>
<evidence type="ECO:0000256" key="2">
    <source>
        <dbReference type="SAM" id="Phobius"/>
    </source>
</evidence>
<feature type="transmembrane region" description="Helical" evidence="2">
    <location>
        <begin position="82"/>
        <end position="100"/>
    </location>
</feature>
<reference evidence="3 4" key="1">
    <citation type="journal article" date="2007" name="Nature">
        <title>Evolution of genes and genomes on the Drosophila phylogeny.</title>
        <authorList>
            <consortium name="Drosophila 12 Genomes Consortium"/>
            <person name="Clark A.G."/>
            <person name="Eisen M.B."/>
            <person name="Smith D.R."/>
            <person name="Bergman C.M."/>
            <person name="Oliver B."/>
            <person name="Markow T.A."/>
            <person name="Kaufman T.C."/>
            <person name="Kellis M."/>
            <person name="Gelbart W."/>
            <person name="Iyer V.N."/>
            <person name="Pollard D.A."/>
            <person name="Sackton T.B."/>
            <person name="Larracuente A.M."/>
            <person name="Singh N.D."/>
            <person name="Abad J.P."/>
            <person name="Abt D.N."/>
            <person name="Adryan B."/>
            <person name="Aguade M."/>
            <person name="Akashi H."/>
            <person name="Anderson W.W."/>
            <person name="Aquadro C.F."/>
            <person name="Ardell D.H."/>
            <person name="Arguello R."/>
            <person name="Artieri C.G."/>
            <person name="Barbash D.A."/>
            <person name="Barker D."/>
            <person name="Barsanti P."/>
            <person name="Batterham P."/>
            <person name="Batzoglou S."/>
            <person name="Begun D."/>
            <person name="Bhutkar A."/>
            <person name="Blanco E."/>
            <person name="Bosak S.A."/>
            <person name="Bradley R.K."/>
            <person name="Brand A.D."/>
            <person name="Brent M.R."/>
            <person name="Brooks A.N."/>
            <person name="Brown R.H."/>
            <person name="Butlin R.K."/>
            <person name="Caggese C."/>
            <person name="Calvi B.R."/>
            <person name="Bernardo de Carvalho A."/>
            <person name="Caspi A."/>
            <person name="Castrezana S."/>
            <person name="Celniker S.E."/>
            <person name="Chang J.L."/>
            <person name="Chapple C."/>
            <person name="Chatterji S."/>
            <person name="Chinwalla A."/>
            <person name="Civetta A."/>
            <person name="Clifton S.W."/>
            <person name="Comeron J.M."/>
            <person name="Costello J.C."/>
            <person name="Coyne J.A."/>
            <person name="Daub J."/>
            <person name="David R.G."/>
            <person name="Delcher A.L."/>
            <person name="Delehaunty K."/>
            <person name="Do C.B."/>
            <person name="Ebling H."/>
            <person name="Edwards K."/>
            <person name="Eickbush T."/>
            <person name="Evans J.D."/>
            <person name="Filipski A."/>
            <person name="Findeiss S."/>
            <person name="Freyhult E."/>
            <person name="Fulton L."/>
            <person name="Fulton R."/>
            <person name="Garcia A.C."/>
            <person name="Gardiner A."/>
            <person name="Garfield D.A."/>
            <person name="Garvin B.E."/>
            <person name="Gibson G."/>
            <person name="Gilbert D."/>
            <person name="Gnerre S."/>
            <person name="Godfrey J."/>
            <person name="Good R."/>
            <person name="Gotea V."/>
            <person name="Gravely B."/>
            <person name="Greenberg A.J."/>
            <person name="Griffiths-Jones S."/>
            <person name="Gross S."/>
            <person name="Guigo R."/>
            <person name="Gustafson E.A."/>
            <person name="Haerty W."/>
            <person name="Hahn M.W."/>
            <person name="Halligan D.L."/>
            <person name="Halpern A.L."/>
            <person name="Halter G.M."/>
            <person name="Han M.V."/>
            <person name="Heger A."/>
            <person name="Hillier L."/>
            <person name="Hinrichs A.S."/>
            <person name="Holmes I."/>
            <person name="Hoskins R.A."/>
            <person name="Hubisz M.J."/>
            <person name="Hultmark D."/>
            <person name="Huntley M.A."/>
            <person name="Jaffe D.B."/>
            <person name="Jagadeeshan S."/>
            <person name="Jeck W.R."/>
            <person name="Johnson J."/>
            <person name="Jones C.D."/>
            <person name="Jordan W.C."/>
            <person name="Karpen G.H."/>
            <person name="Kataoka E."/>
            <person name="Keightley P.D."/>
            <person name="Kheradpour P."/>
            <person name="Kirkness E.F."/>
            <person name="Koerich L.B."/>
            <person name="Kristiansen K."/>
            <person name="Kudrna D."/>
            <person name="Kulathinal R.J."/>
            <person name="Kumar S."/>
            <person name="Kwok R."/>
            <person name="Lander E."/>
            <person name="Langley C.H."/>
            <person name="Lapoint R."/>
            <person name="Lazzaro B.P."/>
            <person name="Lee S.J."/>
            <person name="Levesque L."/>
            <person name="Li R."/>
            <person name="Lin C.F."/>
            <person name="Lin M.F."/>
            <person name="Lindblad-Toh K."/>
            <person name="Llopart A."/>
            <person name="Long M."/>
            <person name="Low L."/>
            <person name="Lozovsky E."/>
            <person name="Lu J."/>
            <person name="Luo M."/>
            <person name="Machado C.A."/>
            <person name="Makalowski W."/>
            <person name="Marzo M."/>
            <person name="Matsuda M."/>
            <person name="Matzkin L."/>
            <person name="McAllister B."/>
            <person name="McBride C.S."/>
            <person name="McKernan B."/>
            <person name="McKernan K."/>
            <person name="Mendez-Lago M."/>
            <person name="Minx P."/>
            <person name="Mollenhauer M.U."/>
            <person name="Montooth K."/>
            <person name="Mount S.M."/>
            <person name="Mu X."/>
            <person name="Myers E."/>
            <person name="Negre B."/>
            <person name="Newfeld S."/>
            <person name="Nielsen R."/>
            <person name="Noor M.A."/>
            <person name="O'Grady P."/>
            <person name="Pachter L."/>
            <person name="Papaceit M."/>
            <person name="Parisi M.J."/>
            <person name="Parisi M."/>
            <person name="Parts L."/>
            <person name="Pedersen J.S."/>
            <person name="Pesole G."/>
            <person name="Phillippy A.M."/>
            <person name="Ponting C.P."/>
            <person name="Pop M."/>
            <person name="Porcelli D."/>
            <person name="Powell J.R."/>
            <person name="Prohaska S."/>
            <person name="Pruitt K."/>
            <person name="Puig M."/>
            <person name="Quesneville H."/>
            <person name="Ram K.R."/>
            <person name="Rand D."/>
            <person name="Rasmussen M.D."/>
            <person name="Reed L.K."/>
            <person name="Reenan R."/>
            <person name="Reily A."/>
            <person name="Remington K.A."/>
            <person name="Rieger T.T."/>
            <person name="Ritchie M.G."/>
            <person name="Robin C."/>
            <person name="Rogers Y.H."/>
            <person name="Rohde C."/>
            <person name="Rozas J."/>
            <person name="Rubenfield M.J."/>
            <person name="Ruiz A."/>
            <person name="Russo S."/>
            <person name="Salzberg S.L."/>
            <person name="Sanchez-Gracia A."/>
            <person name="Saranga D.J."/>
            <person name="Sato H."/>
            <person name="Schaeffer S.W."/>
            <person name="Schatz M.C."/>
            <person name="Schlenke T."/>
            <person name="Schwartz R."/>
            <person name="Segarra C."/>
            <person name="Singh R.S."/>
            <person name="Sirot L."/>
            <person name="Sirota M."/>
            <person name="Sisneros N.B."/>
            <person name="Smith C.D."/>
            <person name="Smith T.F."/>
            <person name="Spieth J."/>
            <person name="Stage D.E."/>
            <person name="Stark A."/>
            <person name="Stephan W."/>
            <person name="Strausberg R.L."/>
            <person name="Strempel S."/>
            <person name="Sturgill D."/>
            <person name="Sutton G."/>
            <person name="Sutton G.G."/>
            <person name="Tao W."/>
            <person name="Teichmann S."/>
            <person name="Tobari Y.N."/>
            <person name="Tomimura Y."/>
            <person name="Tsolas J.M."/>
            <person name="Valente V.L."/>
            <person name="Venter E."/>
            <person name="Venter J.C."/>
            <person name="Vicario S."/>
            <person name="Vieira F.G."/>
            <person name="Vilella A.J."/>
            <person name="Villasante A."/>
            <person name="Walenz B."/>
            <person name="Wang J."/>
            <person name="Wasserman M."/>
            <person name="Watts T."/>
            <person name="Wilson D."/>
            <person name="Wilson R.K."/>
            <person name="Wing R.A."/>
            <person name="Wolfner M.F."/>
            <person name="Wong A."/>
            <person name="Wong G.K."/>
            <person name="Wu C.I."/>
            <person name="Wu G."/>
            <person name="Yamamoto D."/>
            <person name="Yang H.P."/>
            <person name="Yang S.P."/>
            <person name="Yorke J.A."/>
            <person name="Yoshida K."/>
            <person name="Zdobnov E."/>
            <person name="Zhang P."/>
            <person name="Zhang Y."/>
            <person name="Zimin A.V."/>
            <person name="Baldwin J."/>
            <person name="Abdouelleil A."/>
            <person name="Abdulkadir J."/>
            <person name="Abebe A."/>
            <person name="Abera B."/>
            <person name="Abreu J."/>
            <person name="Acer S.C."/>
            <person name="Aftuck L."/>
            <person name="Alexander A."/>
            <person name="An P."/>
            <person name="Anderson E."/>
            <person name="Anderson S."/>
            <person name="Arachi H."/>
            <person name="Azer M."/>
            <person name="Bachantsang P."/>
            <person name="Barry A."/>
            <person name="Bayul T."/>
            <person name="Berlin A."/>
            <person name="Bessette D."/>
            <person name="Bloom T."/>
            <person name="Blye J."/>
            <person name="Boguslavskiy L."/>
            <person name="Bonnet C."/>
            <person name="Boukhgalter B."/>
            <person name="Bourzgui I."/>
            <person name="Brown A."/>
            <person name="Cahill P."/>
            <person name="Channer S."/>
            <person name="Cheshatsang Y."/>
            <person name="Chuda L."/>
            <person name="Citroen M."/>
            <person name="Collymore A."/>
            <person name="Cooke P."/>
            <person name="Costello M."/>
            <person name="D'Aco K."/>
            <person name="Daza R."/>
            <person name="De Haan G."/>
            <person name="DeGray S."/>
            <person name="DeMaso C."/>
            <person name="Dhargay N."/>
            <person name="Dooley K."/>
            <person name="Dooley E."/>
            <person name="Doricent M."/>
            <person name="Dorje P."/>
            <person name="Dorjee K."/>
            <person name="Dupes A."/>
            <person name="Elong R."/>
            <person name="Falk J."/>
            <person name="Farina A."/>
            <person name="Faro S."/>
            <person name="Ferguson D."/>
            <person name="Fisher S."/>
            <person name="Foley C.D."/>
            <person name="Franke A."/>
            <person name="Friedrich D."/>
            <person name="Gadbois L."/>
            <person name="Gearin G."/>
            <person name="Gearin C.R."/>
            <person name="Giannoukos G."/>
            <person name="Goode T."/>
            <person name="Graham J."/>
            <person name="Grandbois E."/>
            <person name="Grewal S."/>
            <person name="Gyaltsen K."/>
            <person name="Hafez N."/>
            <person name="Hagos B."/>
            <person name="Hall J."/>
            <person name="Henson C."/>
            <person name="Hollinger A."/>
            <person name="Honan T."/>
            <person name="Huard M.D."/>
            <person name="Hughes L."/>
            <person name="Hurhula B."/>
            <person name="Husby M.E."/>
            <person name="Kamat A."/>
            <person name="Kanga B."/>
            <person name="Kashin S."/>
            <person name="Khazanovich D."/>
            <person name="Kisner P."/>
            <person name="Lance K."/>
            <person name="Lara M."/>
            <person name="Lee W."/>
            <person name="Lennon N."/>
            <person name="Letendre F."/>
            <person name="LeVine R."/>
            <person name="Lipovsky A."/>
            <person name="Liu X."/>
            <person name="Liu J."/>
            <person name="Liu S."/>
            <person name="Lokyitsang T."/>
            <person name="Lokyitsang Y."/>
            <person name="Lubonja R."/>
            <person name="Lui A."/>
            <person name="MacDonald P."/>
            <person name="Magnisalis V."/>
            <person name="Maru K."/>
            <person name="Matthews C."/>
            <person name="McCusker W."/>
            <person name="McDonough S."/>
            <person name="Mehta T."/>
            <person name="Meldrim J."/>
            <person name="Meneus L."/>
            <person name="Mihai O."/>
            <person name="Mihalev A."/>
            <person name="Mihova T."/>
            <person name="Mittelman R."/>
            <person name="Mlenga V."/>
            <person name="Montmayeur A."/>
            <person name="Mulrain L."/>
            <person name="Navidi A."/>
            <person name="Naylor J."/>
            <person name="Negash T."/>
            <person name="Nguyen T."/>
            <person name="Nguyen N."/>
            <person name="Nicol R."/>
            <person name="Norbu C."/>
            <person name="Norbu N."/>
            <person name="Novod N."/>
            <person name="O'Neill B."/>
            <person name="Osman S."/>
            <person name="Markiewicz E."/>
            <person name="Oyono O.L."/>
            <person name="Patti C."/>
            <person name="Phunkhang P."/>
            <person name="Pierre F."/>
            <person name="Priest M."/>
            <person name="Raghuraman S."/>
            <person name="Rege F."/>
            <person name="Reyes R."/>
            <person name="Rise C."/>
            <person name="Rogov P."/>
            <person name="Ross K."/>
            <person name="Ryan E."/>
            <person name="Settipalli S."/>
            <person name="Shea T."/>
            <person name="Sherpa N."/>
            <person name="Shi L."/>
            <person name="Shih D."/>
            <person name="Sparrow T."/>
            <person name="Spaulding J."/>
            <person name="Stalker J."/>
            <person name="Stange-Thomann N."/>
            <person name="Stavropoulos S."/>
            <person name="Stone C."/>
            <person name="Strader C."/>
            <person name="Tesfaye S."/>
            <person name="Thomson T."/>
            <person name="Thoulutsang Y."/>
            <person name="Thoulutsang D."/>
            <person name="Topham K."/>
            <person name="Topping I."/>
            <person name="Tsamla T."/>
            <person name="Vassiliev H."/>
            <person name="Vo A."/>
            <person name="Wangchuk T."/>
            <person name="Wangdi T."/>
            <person name="Weiand M."/>
            <person name="Wilkinson J."/>
            <person name="Wilson A."/>
            <person name="Yadav S."/>
            <person name="Young G."/>
            <person name="Yu Q."/>
            <person name="Zembek L."/>
            <person name="Zhong D."/>
            <person name="Zimmer A."/>
            <person name="Zwirko Z."/>
            <person name="Jaffe D.B."/>
            <person name="Alvarez P."/>
            <person name="Brockman W."/>
            <person name="Butler J."/>
            <person name="Chin C."/>
            <person name="Gnerre S."/>
            <person name="Grabherr M."/>
            <person name="Kleber M."/>
            <person name="Mauceli E."/>
            <person name="MacCallum I."/>
        </authorList>
    </citation>
    <scope>NUCLEOTIDE SEQUENCE [LARGE SCALE GENOMIC DNA]</scope>
    <source>
        <strain evidence="4">Tucson 15287-2541.00</strain>
    </source>
</reference>
<dbReference type="STRING" id="7222.B4K0W3"/>
<dbReference type="EMBL" id="CH916606">
    <property type="protein sequence ID" value="EDV90838.1"/>
    <property type="molecule type" value="Genomic_DNA"/>
</dbReference>
<dbReference type="GO" id="GO:0044183">
    <property type="term" value="F:protein folding chaperone"/>
    <property type="evidence" value="ECO:0007669"/>
    <property type="project" value="EnsemblMetazoa"/>
</dbReference>
<dbReference type="eggNOG" id="ENOG502SCIJ">
    <property type="taxonomic scope" value="Eukaryota"/>
</dbReference>
<name>B4K0W3_DROGR</name>
<dbReference type="InParanoid" id="B4K0W3"/>
<dbReference type="GO" id="GO:0006612">
    <property type="term" value="P:protein targeting to membrane"/>
    <property type="evidence" value="ECO:0007669"/>
    <property type="project" value="EnsemblMetazoa"/>
</dbReference>
<keyword evidence="2" id="KW-1133">Transmembrane helix</keyword>
<feature type="compositionally biased region" description="Basic residues" evidence="1">
    <location>
        <begin position="16"/>
        <end position="30"/>
    </location>
</feature>
<dbReference type="GO" id="GO:0005789">
    <property type="term" value="C:endoplasmic reticulum membrane"/>
    <property type="evidence" value="ECO:0007669"/>
    <property type="project" value="EnsemblMetazoa"/>
</dbReference>
<protein>
    <submittedName>
        <fullName evidence="3">GH19615</fullName>
    </submittedName>
</protein>
<dbReference type="Proteomes" id="UP000001070">
    <property type="component" value="Unassembled WGS sequence"/>
</dbReference>
<dbReference type="GO" id="GO:0140318">
    <property type="term" value="F:protein transporter activity"/>
    <property type="evidence" value="ECO:0007669"/>
    <property type="project" value="EnsemblMetazoa"/>
</dbReference>
<dbReference type="PhylomeDB" id="B4K0W3"/>
<organism evidence="4">
    <name type="scientific">Drosophila grimshawi</name>
    <name type="common">Hawaiian fruit fly</name>
    <name type="synonym">Idiomyia grimshawi</name>
    <dbReference type="NCBI Taxonomy" id="7222"/>
    <lineage>
        <taxon>Eukaryota</taxon>
        <taxon>Metazoa</taxon>
        <taxon>Ecdysozoa</taxon>
        <taxon>Arthropoda</taxon>
        <taxon>Hexapoda</taxon>
        <taxon>Insecta</taxon>
        <taxon>Pterygota</taxon>
        <taxon>Neoptera</taxon>
        <taxon>Endopterygota</taxon>
        <taxon>Diptera</taxon>
        <taxon>Brachycera</taxon>
        <taxon>Muscomorpha</taxon>
        <taxon>Ephydroidea</taxon>
        <taxon>Drosophilidae</taxon>
        <taxon>Drosophila</taxon>
        <taxon>Hawaiian Drosophila</taxon>
    </lineage>
</organism>
<dbReference type="GO" id="GO:0072659">
    <property type="term" value="P:protein localization to plasma membrane"/>
    <property type="evidence" value="ECO:0007669"/>
    <property type="project" value="EnsemblMetazoa"/>
</dbReference>
<gene>
    <name evidence="3" type="primary">Dgri\GH19615</name>
    <name evidence="3" type="ORF">Dgri_GH19615</name>
</gene>
<keyword evidence="2" id="KW-0472">Membrane</keyword>
<accession>B4K0W3</accession>
<evidence type="ECO:0000313" key="3">
    <source>
        <dbReference type="EMBL" id="EDV90838.1"/>
    </source>
</evidence>
<sequence length="118" mass="13610">MKPKKSAFANTSTGYGRHKHSGHGKGHAHGGHKDKTEGGKSKGNKDGKDQQQHEHKEEQEKDLNSGFGDYLRTPEAFEMMKLFVFANTIMLIVTMAWPHLKEQFYMLSQWWSSYREQQ</sequence>
<dbReference type="GO" id="GO:0034663">
    <property type="term" value="C:endoplasmic reticulum chaperone complex"/>
    <property type="evidence" value="ECO:0007669"/>
    <property type="project" value="EnsemblMetazoa"/>
</dbReference>